<proteinExistence type="inferred from homology"/>
<comment type="caution">
    <text evidence="10">The sequence shown here is derived from an EMBL/GenBank/DDBJ whole genome shotgun (WGS) entry which is preliminary data.</text>
</comment>
<dbReference type="Pfam" id="PF19279">
    <property type="entry name" value="YegS_C"/>
    <property type="match status" value="1"/>
</dbReference>
<evidence type="ECO:0000256" key="5">
    <source>
        <dbReference type="ARBA" id="ARBA00022777"/>
    </source>
</evidence>
<evidence type="ECO:0000256" key="7">
    <source>
        <dbReference type="ARBA" id="ARBA00023209"/>
    </source>
</evidence>
<dbReference type="GO" id="GO:0005524">
    <property type="term" value="F:ATP binding"/>
    <property type="evidence" value="ECO:0007669"/>
    <property type="project" value="UniProtKB-KW"/>
</dbReference>
<keyword evidence="4" id="KW-0547">Nucleotide-binding</keyword>
<dbReference type="Gene3D" id="3.40.50.10330">
    <property type="entry name" value="Probable inorganic polyphosphate/atp-NAD kinase, domain 1"/>
    <property type="match status" value="1"/>
</dbReference>
<name>A0A846WVD6_9ACTN</name>
<dbReference type="Proteomes" id="UP000582646">
    <property type="component" value="Unassembled WGS sequence"/>
</dbReference>
<reference evidence="10 11" key="1">
    <citation type="submission" date="2020-04" db="EMBL/GenBank/DDBJ databases">
        <title>MicrobeNet Type strains.</title>
        <authorList>
            <person name="Nicholson A.C."/>
        </authorList>
    </citation>
    <scope>NUCLEOTIDE SEQUENCE [LARGE SCALE GENOMIC DNA]</scope>
    <source>
        <strain evidence="10 11">DSM 44113</strain>
    </source>
</reference>
<keyword evidence="7" id="KW-0443">Lipid metabolism</keyword>
<keyword evidence="6" id="KW-0067">ATP-binding</keyword>
<dbReference type="PANTHER" id="PTHR12358:SF106">
    <property type="entry name" value="LIPID KINASE YEGS"/>
    <property type="match status" value="1"/>
</dbReference>
<dbReference type="InterPro" id="IPR001206">
    <property type="entry name" value="Diacylglycerol_kinase_cat_dom"/>
</dbReference>
<evidence type="ECO:0000256" key="3">
    <source>
        <dbReference type="ARBA" id="ARBA00022679"/>
    </source>
</evidence>
<dbReference type="InterPro" id="IPR017438">
    <property type="entry name" value="ATP-NAD_kinase_N"/>
</dbReference>
<gene>
    <name evidence="10" type="ORF">HF999_00350</name>
</gene>
<evidence type="ECO:0000256" key="1">
    <source>
        <dbReference type="ARBA" id="ARBA00001946"/>
    </source>
</evidence>
<protein>
    <submittedName>
        <fullName evidence="10">Diacylglycerol kinase</fullName>
    </submittedName>
</protein>
<evidence type="ECO:0000256" key="8">
    <source>
        <dbReference type="ARBA" id="ARBA00023264"/>
    </source>
</evidence>
<sequence>MSGTSSPDVVAVLNPISGGGVARARWAAVAKELARREVTARVEESESGAQARRLAEEAAASGALTVAVGGDGQIREVAAGVLRVPGAPMGIVTAGRGNDMARHLRLPDDPAAVAEVLCDGLRRDLDVLTIGDEIAVGNVYMGLDSVATELINRLRWMGPLAYRLAPAVAALRWKPADFRIEVDGAVFSGPVHMVVVANSGWYGSGLHMVPSAAADNGRIDVLAVDGARNKLRLISAMGEAKTGAHVARAEVLTFSGQEITVSADRPVPVHADGDYLQELPVTVGIRKAVLPVLVPR</sequence>
<comment type="cofactor">
    <cofactor evidence="1">
        <name>Mg(2+)</name>
        <dbReference type="ChEBI" id="CHEBI:18420"/>
    </cofactor>
</comment>
<dbReference type="PANTHER" id="PTHR12358">
    <property type="entry name" value="SPHINGOSINE KINASE"/>
    <property type="match status" value="1"/>
</dbReference>
<dbReference type="GO" id="GO:0016301">
    <property type="term" value="F:kinase activity"/>
    <property type="evidence" value="ECO:0007669"/>
    <property type="project" value="UniProtKB-KW"/>
</dbReference>
<comment type="similarity">
    <text evidence="2">Belongs to the diacylglycerol/lipid kinase family.</text>
</comment>
<dbReference type="Pfam" id="PF00781">
    <property type="entry name" value="DAGK_cat"/>
    <property type="match status" value="1"/>
</dbReference>
<dbReference type="SUPFAM" id="SSF111331">
    <property type="entry name" value="NAD kinase/diacylglycerol kinase-like"/>
    <property type="match status" value="1"/>
</dbReference>
<evidence type="ECO:0000313" key="11">
    <source>
        <dbReference type="Proteomes" id="UP000582646"/>
    </source>
</evidence>
<keyword evidence="7" id="KW-0444">Lipid biosynthesis</keyword>
<dbReference type="RefSeq" id="WP_168543958.1">
    <property type="nucleotide sequence ID" value="NZ_BAAAKS010000031.1"/>
</dbReference>
<evidence type="ECO:0000313" key="10">
    <source>
        <dbReference type="EMBL" id="NKY16834.1"/>
    </source>
</evidence>
<evidence type="ECO:0000256" key="6">
    <source>
        <dbReference type="ARBA" id="ARBA00022840"/>
    </source>
</evidence>
<dbReference type="AlphaFoldDB" id="A0A846WVD6"/>
<dbReference type="InterPro" id="IPR045540">
    <property type="entry name" value="YegS/DAGK_C"/>
</dbReference>
<keyword evidence="3" id="KW-0808">Transferase</keyword>
<organism evidence="10 11">
    <name type="scientific">Tsukamurella spumae</name>
    <dbReference type="NCBI Taxonomy" id="44753"/>
    <lineage>
        <taxon>Bacteria</taxon>
        <taxon>Bacillati</taxon>
        <taxon>Actinomycetota</taxon>
        <taxon>Actinomycetes</taxon>
        <taxon>Mycobacteriales</taxon>
        <taxon>Tsukamurellaceae</taxon>
        <taxon>Tsukamurella</taxon>
    </lineage>
</organism>
<dbReference type="PROSITE" id="PS50146">
    <property type="entry name" value="DAGK"/>
    <property type="match status" value="1"/>
</dbReference>
<dbReference type="InterPro" id="IPR050187">
    <property type="entry name" value="Lipid_Phosphate_FormReg"/>
</dbReference>
<dbReference type="GO" id="GO:0008654">
    <property type="term" value="P:phospholipid biosynthetic process"/>
    <property type="evidence" value="ECO:0007669"/>
    <property type="project" value="UniProtKB-KW"/>
</dbReference>
<keyword evidence="5 10" id="KW-0418">Kinase</keyword>
<dbReference type="Gene3D" id="2.60.200.40">
    <property type="match status" value="1"/>
</dbReference>
<keyword evidence="11" id="KW-1185">Reference proteome</keyword>
<keyword evidence="7" id="KW-0594">Phospholipid biosynthesis</keyword>
<feature type="domain" description="DAGKc" evidence="9">
    <location>
        <begin position="4"/>
        <end position="134"/>
    </location>
</feature>
<evidence type="ECO:0000256" key="4">
    <source>
        <dbReference type="ARBA" id="ARBA00022741"/>
    </source>
</evidence>
<accession>A0A846WVD6</accession>
<evidence type="ECO:0000259" key="9">
    <source>
        <dbReference type="PROSITE" id="PS50146"/>
    </source>
</evidence>
<dbReference type="EMBL" id="JAAXOQ010000001">
    <property type="protein sequence ID" value="NKY16834.1"/>
    <property type="molecule type" value="Genomic_DNA"/>
</dbReference>
<keyword evidence="8" id="KW-1208">Phospholipid metabolism</keyword>
<evidence type="ECO:0000256" key="2">
    <source>
        <dbReference type="ARBA" id="ARBA00005983"/>
    </source>
</evidence>
<dbReference type="InterPro" id="IPR016064">
    <property type="entry name" value="NAD/diacylglycerol_kinase_sf"/>
</dbReference>
<dbReference type="GO" id="GO:0005886">
    <property type="term" value="C:plasma membrane"/>
    <property type="evidence" value="ECO:0007669"/>
    <property type="project" value="TreeGrafter"/>
</dbReference>